<reference evidence="11" key="1">
    <citation type="submission" date="2021-02" db="EMBL/GenBank/DDBJ databases">
        <authorList>
            <person name="Nowell W R."/>
        </authorList>
    </citation>
    <scope>NUCLEOTIDE SEQUENCE</scope>
</reference>
<dbReference type="GO" id="GO:0004038">
    <property type="term" value="F:allantoinase activity"/>
    <property type="evidence" value="ECO:0007669"/>
    <property type="project" value="UniProtKB-EC"/>
</dbReference>
<dbReference type="GO" id="GO:0000256">
    <property type="term" value="P:allantoin catabolic process"/>
    <property type="evidence" value="ECO:0007669"/>
    <property type="project" value="UniProtKB-UniPathway"/>
</dbReference>
<keyword evidence="7" id="KW-0479">Metal-binding</keyword>
<dbReference type="GO" id="GO:0008270">
    <property type="term" value="F:zinc ion binding"/>
    <property type="evidence" value="ECO:0007669"/>
    <property type="project" value="InterPro"/>
</dbReference>
<evidence type="ECO:0000256" key="4">
    <source>
        <dbReference type="ARBA" id="ARBA00010368"/>
    </source>
</evidence>
<evidence type="ECO:0000256" key="5">
    <source>
        <dbReference type="ARBA" id="ARBA00011881"/>
    </source>
</evidence>
<comment type="cofactor">
    <cofactor evidence="2">
        <name>Zn(2+)</name>
        <dbReference type="ChEBI" id="CHEBI:29105"/>
    </cofactor>
</comment>
<comment type="subunit">
    <text evidence="5">Homotetramer.</text>
</comment>
<dbReference type="InterPro" id="IPR032466">
    <property type="entry name" value="Metal_Hydrolase"/>
</dbReference>
<dbReference type="SUPFAM" id="SSF51338">
    <property type="entry name" value="Composite domain of metallo-dependent hydrolases"/>
    <property type="match status" value="1"/>
</dbReference>
<dbReference type="PANTHER" id="PTHR43668:SF2">
    <property type="entry name" value="ALLANTOINASE"/>
    <property type="match status" value="1"/>
</dbReference>
<protein>
    <recommendedName>
        <fullName evidence="6">allantoinase</fullName>
        <ecNumber evidence="6">3.5.2.5</ecNumber>
    </recommendedName>
</protein>
<dbReference type="InterPro" id="IPR002195">
    <property type="entry name" value="Dihydroorotase_CS"/>
</dbReference>
<comment type="pathway">
    <text evidence="3">Nitrogen metabolism; (S)-allantoin degradation; allantoate from (S)-allantoin: step 1/1.</text>
</comment>
<dbReference type="Proteomes" id="UP000677228">
    <property type="component" value="Unassembled WGS sequence"/>
</dbReference>
<evidence type="ECO:0000256" key="7">
    <source>
        <dbReference type="ARBA" id="ARBA00022723"/>
    </source>
</evidence>
<dbReference type="AlphaFoldDB" id="A0A814BB10"/>
<name>A0A814BB10_9BILA</name>
<comment type="caution">
    <text evidence="11">The sequence shown here is derived from an EMBL/GenBank/DDBJ whole genome shotgun (WGS) entry which is preliminary data.</text>
</comment>
<keyword evidence="15" id="KW-1185">Reference proteome</keyword>
<keyword evidence="8" id="KW-0378">Hydrolase</keyword>
<evidence type="ECO:0000256" key="2">
    <source>
        <dbReference type="ARBA" id="ARBA00001947"/>
    </source>
</evidence>
<proteinExistence type="inferred from homology"/>
<feature type="domain" description="Amidohydrolase-related" evidence="10">
    <location>
        <begin position="53"/>
        <end position="438"/>
    </location>
</feature>
<dbReference type="GO" id="GO:0005737">
    <property type="term" value="C:cytoplasm"/>
    <property type="evidence" value="ECO:0007669"/>
    <property type="project" value="TreeGrafter"/>
</dbReference>
<dbReference type="EC" id="3.5.2.5" evidence="6"/>
<evidence type="ECO:0000313" key="14">
    <source>
        <dbReference type="EMBL" id="CAF3709092.1"/>
    </source>
</evidence>
<gene>
    <name evidence="11" type="ORF">GPM918_LOCUS9959</name>
    <name evidence="12" type="ORF">OVA965_LOCUS11239</name>
    <name evidence="13" type="ORF">SRO942_LOCUS9960</name>
    <name evidence="14" type="ORF">TMI583_LOCUS11232</name>
</gene>
<sequence length="463" mass="51552">MTADVIVRGQRVLVDDQLKPAAVHVKDGKTCKITDYDDVPDGIQVIDAENNVLMGGLVDSHVHVNEPGRTEWEGFYTATRAACAGGVTTVIDMPLNSSPVTTSLAALEAKINILPGKLFVDVGLLGGIIPGNLNEIEPMIEQGGVVGFKSFMIHSGIDDFPHVNENDVRSAMEIMQNLKKRNGRDVVMMFHAELSEPVDRATSELKSNNEDSGDYKTFLKSRPREAENSAIALVIKLVKEYDVHVHIVHLSSSDALTMIQQAQQDGIQITCETTFHYLCLDAEHVPHGNTLFKCCPPIRETDNKEKLWQGLKSDIITMIVSDHSPCTYDLKKGDFMSAWGGISSLELGLSIIWTQARQRQIPLIQLVKWMSDNTSALVHLQQQKGQIKIGRDADFVIWDPDFQFTVDQEKLQIKNKCTPYHGQQLYGKILTTVLRGQIIYKYDINSDQGSFVDKPTGQRLIPK</sequence>
<evidence type="ECO:0000313" key="11">
    <source>
        <dbReference type="EMBL" id="CAF0926739.1"/>
    </source>
</evidence>
<dbReference type="NCBIfam" id="TIGR03178">
    <property type="entry name" value="allantoinase"/>
    <property type="match status" value="1"/>
</dbReference>
<dbReference type="Proteomes" id="UP000681722">
    <property type="component" value="Unassembled WGS sequence"/>
</dbReference>
<evidence type="ECO:0000313" key="15">
    <source>
        <dbReference type="Proteomes" id="UP000663829"/>
    </source>
</evidence>
<dbReference type="EMBL" id="CAJOBC010001906">
    <property type="protein sequence ID" value="CAF3705230.1"/>
    <property type="molecule type" value="Genomic_DNA"/>
</dbReference>
<dbReference type="PANTHER" id="PTHR43668">
    <property type="entry name" value="ALLANTOINASE"/>
    <property type="match status" value="1"/>
</dbReference>
<dbReference type="UniPathway" id="UPA00395">
    <property type="reaction ID" value="UER00653"/>
</dbReference>
<dbReference type="GO" id="GO:0006145">
    <property type="term" value="P:purine nucleobase catabolic process"/>
    <property type="evidence" value="ECO:0007669"/>
    <property type="project" value="TreeGrafter"/>
</dbReference>
<dbReference type="PROSITE" id="PS00482">
    <property type="entry name" value="DIHYDROOROTASE_1"/>
    <property type="match status" value="1"/>
</dbReference>
<dbReference type="Gene3D" id="3.20.20.140">
    <property type="entry name" value="Metal-dependent hydrolases"/>
    <property type="match status" value="1"/>
</dbReference>
<evidence type="ECO:0000313" key="12">
    <source>
        <dbReference type="EMBL" id="CAF0933082.1"/>
    </source>
</evidence>
<dbReference type="InterPro" id="IPR017593">
    <property type="entry name" value="Allantoinase"/>
</dbReference>
<dbReference type="GO" id="GO:0050897">
    <property type="term" value="F:cobalt ion binding"/>
    <property type="evidence" value="ECO:0007669"/>
    <property type="project" value="InterPro"/>
</dbReference>
<keyword evidence="9" id="KW-0862">Zinc</keyword>
<dbReference type="Proteomes" id="UP000682733">
    <property type="component" value="Unassembled WGS sequence"/>
</dbReference>
<organism evidence="11 15">
    <name type="scientific">Didymodactylos carnosus</name>
    <dbReference type="NCBI Taxonomy" id="1234261"/>
    <lineage>
        <taxon>Eukaryota</taxon>
        <taxon>Metazoa</taxon>
        <taxon>Spiralia</taxon>
        <taxon>Gnathifera</taxon>
        <taxon>Rotifera</taxon>
        <taxon>Eurotatoria</taxon>
        <taxon>Bdelloidea</taxon>
        <taxon>Philodinida</taxon>
        <taxon>Philodinidae</taxon>
        <taxon>Didymodactylos</taxon>
    </lineage>
</organism>
<dbReference type="SUPFAM" id="SSF51556">
    <property type="entry name" value="Metallo-dependent hydrolases"/>
    <property type="match status" value="1"/>
</dbReference>
<comment type="similarity">
    <text evidence="4">Belongs to the metallo-dependent hydrolases superfamily. Allantoinase family.</text>
</comment>
<dbReference type="Pfam" id="PF01979">
    <property type="entry name" value="Amidohydro_1"/>
    <property type="match status" value="1"/>
</dbReference>
<dbReference type="InterPro" id="IPR006680">
    <property type="entry name" value="Amidohydro-rel"/>
</dbReference>
<dbReference type="InterPro" id="IPR011059">
    <property type="entry name" value="Metal-dep_hydrolase_composite"/>
</dbReference>
<dbReference type="EMBL" id="CAJNOQ010001906">
    <property type="protein sequence ID" value="CAF0926739.1"/>
    <property type="molecule type" value="Genomic_DNA"/>
</dbReference>
<dbReference type="InterPro" id="IPR050138">
    <property type="entry name" value="DHOase/Allantoinase_Hydrolase"/>
</dbReference>
<evidence type="ECO:0000256" key="8">
    <source>
        <dbReference type="ARBA" id="ARBA00022801"/>
    </source>
</evidence>
<evidence type="ECO:0000313" key="13">
    <source>
        <dbReference type="EMBL" id="CAF3705230.1"/>
    </source>
</evidence>
<dbReference type="EMBL" id="CAJNOK010004299">
    <property type="protein sequence ID" value="CAF0933082.1"/>
    <property type="molecule type" value="Genomic_DNA"/>
</dbReference>
<dbReference type="Proteomes" id="UP000663829">
    <property type="component" value="Unassembled WGS sequence"/>
</dbReference>
<accession>A0A814BB10</accession>
<dbReference type="FunFam" id="3.20.20.140:FF:000032">
    <property type="entry name" value="Allantoinase Dal1"/>
    <property type="match status" value="1"/>
</dbReference>
<evidence type="ECO:0000256" key="9">
    <source>
        <dbReference type="ARBA" id="ARBA00022833"/>
    </source>
</evidence>
<evidence type="ECO:0000256" key="6">
    <source>
        <dbReference type="ARBA" id="ARBA00012863"/>
    </source>
</evidence>
<evidence type="ECO:0000259" key="10">
    <source>
        <dbReference type="Pfam" id="PF01979"/>
    </source>
</evidence>
<dbReference type="EMBL" id="CAJOBA010004300">
    <property type="protein sequence ID" value="CAF3709092.1"/>
    <property type="molecule type" value="Genomic_DNA"/>
</dbReference>
<evidence type="ECO:0000256" key="1">
    <source>
        <dbReference type="ARBA" id="ARBA00001756"/>
    </source>
</evidence>
<comment type="catalytic activity">
    <reaction evidence="1">
        <text>(S)-allantoin + H2O = allantoate + H(+)</text>
        <dbReference type="Rhea" id="RHEA:17029"/>
        <dbReference type="ChEBI" id="CHEBI:15377"/>
        <dbReference type="ChEBI" id="CHEBI:15378"/>
        <dbReference type="ChEBI" id="CHEBI:15678"/>
        <dbReference type="ChEBI" id="CHEBI:17536"/>
        <dbReference type="EC" id="3.5.2.5"/>
    </reaction>
</comment>
<evidence type="ECO:0000256" key="3">
    <source>
        <dbReference type="ARBA" id="ARBA00004968"/>
    </source>
</evidence>
<dbReference type="OrthoDB" id="1924787at2759"/>